<sequence length="194" mass="21686">MSRLTTSFVLGYHGCDEDVGMAALHGELTLTKSQQDYDWLGPGIYFWESDPARAREWAEARAKRGKCNKPFVIGAVIDLRNCLNLVERENLELLSAAHESFVRIQTMAGLDLPVNRDVAKGEPGDKLLRYLDCAVIRHLHGMIAEDPNIEPFDTVRGLFVEGQQPYSGSGFNLLTHTQIAVVNEDCIRGVFLPR</sequence>
<dbReference type="EMBL" id="JACRJB010000018">
    <property type="protein sequence ID" value="MBI5129114.1"/>
    <property type="molecule type" value="Genomic_DNA"/>
</dbReference>
<evidence type="ECO:0000313" key="2">
    <source>
        <dbReference type="Proteomes" id="UP000782519"/>
    </source>
</evidence>
<protein>
    <recommendedName>
        <fullName evidence="3">DUF3990 domain-containing protein</fullName>
    </recommendedName>
</protein>
<evidence type="ECO:0008006" key="3">
    <source>
        <dbReference type="Google" id="ProtNLM"/>
    </source>
</evidence>
<gene>
    <name evidence="1" type="ORF">HZA66_06710</name>
</gene>
<evidence type="ECO:0000313" key="1">
    <source>
        <dbReference type="EMBL" id="MBI5129114.1"/>
    </source>
</evidence>
<reference evidence="1" key="1">
    <citation type="submission" date="2020-07" db="EMBL/GenBank/DDBJ databases">
        <title>Huge and variable diversity of episymbiotic CPR bacteria and DPANN archaea in groundwater ecosystems.</title>
        <authorList>
            <person name="He C.Y."/>
            <person name="Keren R."/>
            <person name="Whittaker M."/>
            <person name="Farag I.F."/>
            <person name="Doudna J."/>
            <person name="Cate J.H.D."/>
            <person name="Banfield J.F."/>
        </authorList>
    </citation>
    <scope>NUCLEOTIDE SEQUENCE</scope>
    <source>
        <strain evidence="1">NC_groundwater_1818_Pr3_B-0.1um_66_35</strain>
    </source>
</reference>
<organism evidence="1 2">
    <name type="scientific">Rhodopseudomonas palustris</name>
    <dbReference type="NCBI Taxonomy" id="1076"/>
    <lineage>
        <taxon>Bacteria</taxon>
        <taxon>Pseudomonadati</taxon>
        <taxon>Pseudomonadota</taxon>
        <taxon>Alphaproteobacteria</taxon>
        <taxon>Hyphomicrobiales</taxon>
        <taxon>Nitrobacteraceae</taxon>
        <taxon>Rhodopseudomonas</taxon>
    </lineage>
</organism>
<accession>A0A933RVS8</accession>
<comment type="caution">
    <text evidence="1">The sequence shown here is derived from an EMBL/GenBank/DDBJ whole genome shotgun (WGS) entry which is preliminary data.</text>
</comment>
<dbReference type="AlphaFoldDB" id="A0A933RVS8"/>
<dbReference type="Proteomes" id="UP000782519">
    <property type="component" value="Unassembled WGS sequence"/>
</dbReference>
<name>A0A933RVS8_RHOPL</name>
<dbReference type="SUPFAM" id="SSF56399">
    <property type="entry name" value="ADP-ribosylation"/>
    <property type="match status" value="1"/>
</dbReference>
<proteinExistence type="predicted"/>